<keyword evidence="8" id="KW-0521">NADP</keyword>
<dbReference type="Gene3D" id="3.40.50.360">
    <property type="match status" value="1"/>
</dbReference>
<evidence type="ECO:0000313" key="15">
    <source>
        <dbReference type="Proteomes" id="UP000196594"/>
    </source>
</evidence>
<keyword evidence="5" id="KW-0285">Flavoprotein</keyword>
<evidence type="ECO:0000256" key="2">
    <source>
        <dbReference type="ARBA" id="ARBA00001974"/>
    </source>
</evidence>
<evidence type="ECO:0000256" key="9">
    <source>
        <dbReference type="ARBA" id="ARBA00022982"/>
    </source>
</evidence>
<evidence type="ECO:0000259" key="12">
    <source>
        <dbReference type="PROSITE" id="PS50902"/>
    </source>
</evidence>
<comment type="caution">
    <text evidence="14">The sequence shown here is derived from an EMBL/GenBank/DDBJ whole genome shotgun (WGS) entry which is preliminary data.</text>
</comment>
<dbReference type="InterPro" id="IPR023173">
    <property type="entry name" value="NADPH_Cyt_P450_Rdtase_alpha"/>
</dbReference>
<evidence type="ECO:0000256" key="11">
    <source>
        <dbReference type="ARBA" id="ARBA00023192"/>
    </source>
</evidence>
<dbReference type="Gene3D" id="1.20.990.10">
    <property type="entry name" value="NADPH-cytochrome p450 Reductase, Chain A, domain 3"/>
    <property type="match status" value="1"/>
</dbReference>
<dbReference type="EMBL" id="NHNT01000002">
    <property type="protein sequence ID" value="OUZ39724.1"/>
    <property type="molecule type" value="Genomic_DNA"/>
</dbReference>
<dbReference type="InterPro" id="IPR039261">
    <property type="entry name" value="FNR_nucleotide-bd"/>
</dbReference>
<comment type="cofactor">
    <cofactor evidence="1">
        <name>FMN</name>
        <dbReference type="ChEBI" id="CHEBI:58210"/>
    </cofactor>
</comment>
<dbReference type="PANTHER" id="PTHR19384:SF128">
    <property type="entry name" value="NADPH OXIDOREDUCTASE A"/>
    <property type="match status" value="1"/>
</dbReference>
<dbReference type="RefSeq" id="WP_087615845.1">
    <property type="nucleotide sequence ID" value="NZ_JAFBEY010000001.1"/>
</dbReference>
<dbReference type="PRINTS" id="PR00369">
    <property type="entry name" value="FLAVODOXIN"/>
</dbReference>
<keyword evidence="9" id="KW-0249">Electron transport</keyword>
<dbReference type="Pfam" id="PF00667">
    <property type="entry name" value="FAD_binding_1"/>
    <property type="match status" value="1"/>
</dbReference>
<dbReference type="SUPFAM" id="SSF52218">
    <property type="entry name" value="Flavoproteins"/>
    <property type="match status" value="1"/>
</dbReference>
<dbReference type="Gene3D" id="2.40.30.10">
    <property type="entry name" value="Translation factors"/>
    <property type="match status" value="1"/>
</dbReference>
<dbReference type="InterPro" id="IPR001094">
    <property type="entry name" value="Flavdoxin-like"/>
</dbReference>
<keyword evidence="15" id="KW-1185">Reference proteome</keyword>
<dbReference type="PROSITE" id="PS51384">
    <property type="entry name" value="FAD_FR"/>
    <property type="match status" value="1"/>
</dbReference>
<dbReference type="SUPFAM" id="SSF52343">
    <property type="entry name" value="Ferredoxin reductase-like, C-terminal NADP-linked domain"/>
    <property type="match status" value="1"/>
</dbReference>
<dbReference type="CDD" id="cd06199">
    <property type="entry name" value="SiR"/>
    <property type="match status" value="1"/>
</dbReference>
<evidence type="ECO:0000256" key="10">
    <source>
        <dbReference type="ARBA" id="ARBA00023002"/>
    </source>
</evidence>
<dbReference type="InterPro" id="IPR017938">
    <property type="entry name" value="Riboflavin_synthase-like_b-brl"/>
</dbReference>
<dbReference type="PIRSF" id="PIRSF000207">
    <property type="entry name" value="SiR-FP_CysJ"/>
    <property type="match status" value="1"/>
</dbReference>
<dbReference type="PRINTS" id="PR00371">
    <property type="entry name" value="FPNCR"/>
</dbReference>
<feature type="domain" description="FAD-binding FR-type" evidence="13">
    <location>
        <begin position="241"/>
        <end position="456"/>
    </location>
</feature>
<keyword evidence="4" id="KW-0028">Amino-acid biosynthesis</keyword>
<evidence type="ECO:0000313" key="14">
    <source>
        <dbReference type="EMBL" id="OUZ39724.1"/>
    </source>
</evidence>
<evidence type="ECO:0000256" key="5">
    <source>
        <dbReference type="ARBA" id="ARBA00022630"/>
    </source>
</evidence>
<keyword evidence="7" id="KW-0274">FAD</keyword>
<keyword evidence="3" id="KW-0813">Transport</keyword>
<sequence>MTLNLHNSPFSEAQTKLINELYPTLTDYQKVWLNGYLSAIQTIEDSNQPLEVTVTEQGQTVSLLEAVKQEATILYGSQTGNAQQVAGKLKTALESQGVEVVLSAMSDFKTNNLKKQKNIFIITSTHGEGDPPDNAISFHSFLYGKRAPKLEDVYFSVLSLGDSSYEFFCKTGLDFDEQLEKLGGKRIVPRVDCDLDYDDQVSQWIGQVVEAMAQNTPSKQLEFQNIPVAVAAGEKSAYDKNNPFYAEVLESINLNGRGSNKKTQHLELSLEGSGLTYEPGDSVGILPENDANLVTALLLSLGFEGSEVVTVKNHSKTLNEALTSHFEITVLTKPLLQKLAVFSENDRLEALLEDDSKLKEYVYGRDLLDVVQTFGPFNWNAQQFVDQLRKNPVRLYSIASSQKANEDEVHLTIGKVFYEVDERERLGVVSGQVAERIEIGDKIPIYIHKNPNFRLPENAQTPIIMIGAGTGIAPYRSFLEERAEAGIESNAWLFFGDQHFVTDFLYQTELQRWLKDGTLTKLSVAFSRDTEQKVYVQHRLLENAEEVYRWLNEGAVIYVCGDEKYMAHDVDQTLRKIVAEQGSKTEEEVTLFFNELKSQKRYQRDVY</sequence>
<accession>A0ABX3ZJ16</accession>
<dbReference type="InterPro" id="IPR008254">
    <property type="entry name" value="Flavodoxin/NO_synth"/>
</dbReference>
<dbReference type="SUPFAM" id="SSF63380">
    <property type="entry name" value="Riboflavin synthase domain-like"/>
    <property type="match status" value="1"/>
</dbReference>
<protein>
    <submittedName>
        <fullName evidence="14">Sulfite reductase [NADPH] flavoprotein, alpha-component</fullName>
    </submittedName>
</protein>
<dbReference type="InterPro" id="IPR010199">
    <property type="entry name" value="CysJ"/>
</dbReference>
<dbReference type="Gene3D" id="3.40.50.80">
    <property type="entry name" value="Nucleotide-binding domain of ferredoxin-NADP reductase (FNR) module"/>
    <property type="match status" value="1"/>
</dbReference>
<dbReference type="InterPro" id="IPR001709">
    <property type="entry name" value="Flavoprot_Pyr_Nucl_cyt_Rdtase"/>
</dbReference>
<dbReference type="Pfam" id="PF00258">
    <property type="entry name" value="Flavodoxin_1"/>
    <property type="match status" value="1"/>
</dbReference>
<dbReference type="NCBIfam" id="TIGR01931">
    <property type="entry name" value="cysJ"/>
    <property type="match status" value="1"/>
</dbReference>
<keyword evidence="11" id="KW-0198">Cysteine biosynthesis</keyword>
<dbReference type="Proteomes" id="UP000196594">
    <property type="component" value="Unassembled WGS sequence"/>
</dbReference>
<evidence type="ECO:0000259" key="13">
    <source>
        <dbReference type="PROSITE" id="PS51384"/>
    </source>
</evidence>
<dbReference type="PANTHER" id="PTHR19384">
    <property type="entry name" value="NITRIC OXIDE SYNTHASE-RELATED"/>
    <property type="match status" value="1"/>
</dbReference>
<dbReference type="InterPro" id="IPR029039">
    <property type="entry name" value="Flavoprotein-like_sf"/>
</dbReference>
<evidence type="ECO:0000256" key="3">
    <source>
        <dbReference type="ARBA" id="ARBA00022448"/>
    </source>
</evidence>
<proteinExistence type="predicted"/>
<dbReference type="InterPro" id="IPR017927">
    <property type="entry name" value="FAD-bd_FR_type"/>
</dbReference>
<keyword evidence="6" id="KW-0288">FMN</keyword>
<evidence type="ECO:0000256" key="1">
    <source>
        <dbReference type="ARBA" id="ARBA00001917"/>
    </source>
</evidence>
<evidence type="ECO:0000256" key="8">
    <source>
        <dbReference type="ARBA" id="ARBA00022857"/>
    </source>
</evidence>
<name>A0ABX3ZJ16_9BACL</name>
<feature type="domain" description="Flavodoxin-like" evidence="12">
    <location>
        <begin position="71"/>
        <end position="209"/>
    </location>
</feature>
<comment type="cofactor">
    <cofactor evidence="2">
        <name>FAD</name>
        <dbReference type="ChEBI" id="CHEBI:57692"/>
    </cofactor>
</comment>
<evidence type="ECO:0000256" key="6">
    <source>
        <dbReference type="ARBA" id="ARBA00022643"/>
    </source>
</evidence>
<dbReference type="InterPro" id="IPR001433">
    <property type="entry name" value="OxRdtase_FAD/NAD-bd"/>
</dbReference>
<evidence type="ECO:0000256" key="4">
    <source>
        <dbReference type="ARBA" id="ARBA00022605"/>
    </source>
</evidence>
<dbReference type="InterPro" id="IPR003097">
    <property type="entry name" value="CysJ-like_FAD-binding"/>
</dbReference>
<keyword evidence="10" id="KW-0560">Oxidoreductase</keyword>
<gene>
    <name evidence="14" type="ORF">CBM15_04230</name>
</gene>
<reference evidence="14 15" key="1">
    <citation type="journal article" date="2017" name="Int. J. Syst. Evol. Microbiol.">
        <title>Solibacillus kalamii sp. nov., isolated from a high-efficiency particulate arrestance filter system used in the International Space Station.</title>
        <authorList>
            <person name="Checinska Sielaff A."/>
            <person name="Kumar R.M."/>
            <person name="Pal D."/>
            <person name="Mayilraj S."/>
            <person name="Venkateswaran K."/>
        </authorList>
    </citation>
    <scope>NUCLEOTIDE SEQUENCE [LARGE SCALE GENOMIC DNA]</scope>
    <source>
        <strain evidence="14 15">ISSFR-015</strain>
    </source>
</reference>
<dbReference type="Pfam" id="PF00175">
    <property type="entry name" value="NAD_binding_1"/>
    <property type="match status" value="1"/>
</dbReference>
<evidence type="ECO:0000256" key="7">
    <source>
        <dbReference type="ARBA" id="ARBA00022827"/>
    </source>
</evidence>
<organism evidence="14 15">
    <name type="scientific">Solibacillus kalamii</name>
    <dbReference type="NCBI Taxonomy" id="1748298"/>
    <lineage>
        <taxon>Bacteria</taxon>
        <taxon>Bacillati</taxon>
        <taxon>Bacillota</taxon>
        <taxon>Bacilli</taxon>
        <taxon>Bacillales</taxon>
        <taxon>Caryophanaceae</taxon>
        <taxon>Solibacillus</taxon>
    </lineage>
</organism>
<dbReference type="PROSITE" id="PS50902">
    <property type="entry name" value="FLAVODOXIN_LIKE"/>
    <property type="match status" value="1"/>
</dbReference>